<protein>
    <submittedName>
        <fullName evidence="2">Uncharacterized protein</fullName>
    </submittedName>
</protein>
<dbReference type="EMBL" id="MU157876">
    <property type="protein sequence ID" value="KAF9526039.1"/>
    <property type="molecule type" value="Genomic_DNA"/>
</dbReference>
<dbReference type="Proteomes" id="UP000807306">
    <property type="component" value="Unassembled WGS sequence"/>
</dbReference>
<comment type="caution">
    <text evidence="2">The sequence shown here is derived from an EMBL/GenBank/DDBJ whole genome shotgun (WGS) entry which is preliminary data.</text>
</comment>
<accession>A0A9P6JMW1</accession>
<evidence type="ECO:0000313" key="3">
    <source>
        <dbReference type="Proteomes" id="UP000807306"/>
    </source>
</evidence>
<feature type="compositionally biased region" description="Pro residues" evidence="1">
    <location>
        <begin position="87"/>
        <end position="107"/>
    </location>
</feature>
<reference evidence="2" key="1">
    <citation type="submission" date="2020-11" db="EMBL/GenBank/DDBJ databases">
        <authorList>
            <consortium name="DOE Joint Genome Institute"/>
            <person name="Ahrendt S."/>
            <person name="Riley R."/>
            <person name="Andreopoulos W."/>
            <person name="Labutti K."/>
            <person name="Pangilinan J."/>
            <person name="Ruiz-Duenas F.J."/>
            <person name="Barrasa J.M."/>
            <person name="Sanchez-Garcia M."/>
            <person name="Camarero S."/>
            <person name="Miyauchi S."/>
            <person name="Serrano A."/>
            <person name="Linde D."/>
            <person name="Babiker R."/>
            <person name="Drula E."/>
            <person name="Ayuso-Fernandez I."/>
            <person name="Pacheco R."/>
            <person name="Padilla G."/>
            <person name="Ferreira P."/>
            <person name="Barriuso J."/>
            <person name="Kellner H."/>
            <person name="Castanera R."/>
            <person name="Alfaro M."/>
            <person name="Ramirez L."/>
            <person name="Pisabarro A.G."/>
            <person name="Kuo A."/>
            <person name="Tritt A."/>
            <person name="Lipzen A."/>
            <person name="He G."/>
            <person name="Yan M."/>
            <person name="Ng V."/>
            <person name="Cullen D."/>
            <person name="Martin F."/>
            <person name="Rosso M.-N."/>
            <person name="Henrissat B."/>
            <person name="Hibbett D."/>
            <person name="Martinez A.T."/>
            <person name="Grigoriev I.V."/>
        </authorList>
    </citation>
    <scope>NUCLEOTIDE SEQUENCE</scope>
    <source>
        <strain evidence="2">CBS 506.95</strain>
    </source>
</reference>
<evidence type="ECO:0000256" key="1">
    <source>
        <dbReference type="SAM" id="MobiDB-lite"/>
    </source>
</evidence>
<organism evidence="2 3">
    <name type="scientific">Crepidotus variabilis</name>
    <dbReference type="NCBI Taxonomy" id="179855"/>
    <lineage>
        <taxon>Eukaryota</taxon>
        <taxon>Fungi</taxon>
        <taxon>Dikarya</taxon>
        <taxon>Basidiomycota</taxon>
        <taxon>Agaricomycotina</taxon>
        <taxon>Agaricomycetes</taxon>
        <taxon>Agaricomycetidae</taxon>
        <taxon>Agaricales</taxon>
        <taxon>Agaricineae</taxon>
        <taxon>Crepidotaceae</taxon>
        <taxon>Crepidotus</taxon>
    </lineage>
</organism>
<evidence type="ECO:0000313" key="2">
    <source>
        <dbReference type="EMBL" id="KAF9526039.1"/>
    </source>
</evidence>
<feature type="region of interest" description="Disordered" evidence="1">
    <location>
        <begin position="73"/>
        <end position="135"/>
    </location>
</feature>
<sequence length="135" mass="14823">MFQRRVDSVIQWSCNHELSLRIPYKSYCSINLPTMRFQYILSVVLLATGSFVVSLPVSQLQSRDLATYSTLAARGAINSGKREPRPPHPNQPPPPLPPPPPPPPPNSPVLRRDPAGQSARGLIPEPQSPSAVPPY</sequence>
<gene>
    <name evidence="2" type="ORF">CPB83DRAFT_858567</name>
</gene>
<keyword evidence="3" id="KW-1185">Reference proteome</keyword>
<name>A0A9P6JMW1_9AGAR</name>
<dbReference type="AlphaFoldDB" id="A0A9P6JMW1"/>
<proteinExistence type="predicted"/>